<keyword evidence="1" id="KW-0732">Signal</keyword>
<accession>A0A833JCR6</accession>
<dbReference type="AlphaFoldDB" id="A0A833JCR6"/>
<evidence type="ECO:0000313" key="3">
    <source>
        <dbReference type="Proteomes" id="UP000442694"/>
    </source>
</evidence>
<dbReference type="Proteomes" id="UP000442694">
    <property type="component" value="Unassembled WGS sequence"/>
</dbReference>
<gene>
    <name evidence="2" type="ORF">GCL57_09770</name>
</gene>
<evidence type="ECO:0000313" key="2">
    <source>
        <dbReference type="EMBL" id="KAB8029817.1"/>
    </source>
</evidence>
<sequence>MKLNYLFIPMSFCISLSSAAYTNLLKCDYDEQYKTACRIEPLTLSENDPFQMDYLVKYEYVCDGHNFRVGAQTETGYYDFKRDNAENVLTATGQARLVIQALDPEKLYYKVLQKNCSVLVKEFNRRPSVITLTQWNQNVKMEIALLYSMLDNFKLGKNLDDIDKWDLNKLNLLKSNIQKLTNVYPLNLNFKALLHTLEGAIKNRPPKIEISNETKVELSIYYRTKLEVEMENATRMLEIFKQWNVVLEKDLSLVLEEIKNYIN</sequence>
<comment type="caution">
    <text evidence="2">The sequence shown here is derived from an EMBL/GenBank/DDBJ whole genome shotgun (WGS) entry which is preliminary data.</text>
</comment>
<feature type="signal peptide" evidence="1">
    <location>
        <begin position="1"/>
        <end position="20"/>
    </location>
</feature>
<dbReference type="EMBL" id="WFLN01000007">
    <property type="protein sequence ID" value="KAB8029817.1"/>
    <property type="molecule type" value="Genomic_DNA"/>
</dbReference>
<protein>
    <submittedName>
        <fullName evidence="2">Uncharacterized protein</fullName>
    </submittedName>
</protein>
<keyword evidence="3" id="KW-1185">Reference proteome</keyword>
<feature type="chain" id="PRO_5032822067" evidence="1">
    <location>
        <begin position="21"/>
        <end position="263"/>
    </location>
</feature>
<evidence type="ECO:0000256" key="1">
    <source>
        <dbReference type="SAM" id="SignalP"/>
    </source>
</evidence>
<dbReference type="RefSeq" id="WP_152213160.1">
    <property type="nucleotide sequence ID" value="NZ_WFLN01000007.1"/>
</dbReference>
<proteinExistence type="predicted"/>
<name>A0A833JCR6_9BACT</name>
<organism evidence="2 3">
    <name type="scientific">Fluviispira multicolorata</name>
    <dbReference type="NCBI Taxonomy" id="2654512"/>
    <lineage>
        <taxon>Bacteria</taxon>
        <taxon>Pseudomonadati</taxon>
        <taxon>Bdellovibrionota</taxon>
        <taxon>Oligoflexia</taxon>
        <taxon>Silvanigrellales</taxon>
        <taxon>Silvanigrellaceae</taxon>
        <taxon>Fluviispira</taxon>
    </lineage>
</organism>
<reference evidence="2 3" key="1">
    <citation type="submission" date="2019-10" db="EMBL/GenBank/DDBJ databases">
        <title>New genus of Silvanigrellaceae.</title>
        <authorList>
            <person name="Pitt A."/>
            <person name="Hahn M.W."/>
        </authorList>
    </citation>
    <scope>NUCLEOTIDE SEQUENCE [LARGE SCALE GENOMIC DNA]</scope>
    <source>
        <strain evidence="2 3">33A1-SZDP</strain>
    </source>
</reference>